<dbReference type="Proteomes" id="UP001314205">
    <property type="component" value="Unassembled WGS sequence"/>
</dbReference>
<dbReference type="Pfam" id="PF00078">
    <property type="entry name" value="RVT_1"/>
    <property type="match status" value="1"/>
</dbReference>
<dbReference type="InterPro" id="IPR000477">
    <property type="entry name" value="RT_dom"/>
</dbReference>
<evidence type="ECO:0000313" key="3">
    <source>
        <dbReference type="Proteomes" id="UP001314205"/>
    </source>
</evidence>
<dbReference type="AlphaFoldDB" id="A0AAV1KUJ9"/>
<evidence type="ECO:0000259" key="1">
    <source>
        <dbReference type="PROSITE" id="PS50878"/>
    </source>
</evidence>
<accession>A0AAV1KUJ9</accession>
<organism evidence="2 3">
    <name type="scientific">Parnassius mnemosyne</name>
    <name type="common">clouded apollo</name>
    <dbReference type="NCBI Taxonomy" id="213953"/>
    <lineage>
        <taxon>Eukaryota</taxon>
        <taxon>Metazoa</taxon>
        <taxon>Ecdysozoa</taxon>
        <taxon>Arthropoda</taxon>
        <taxon>Hexapoda</taxon>
        <taxon>Insecta</taxon>
        <taxon>Pterygota</taxon>
        <taxon>Neoptera</taxon>
        <taxon>Endopterygota</taxon>
        <taxon>Lepidoptera</taxon>
        <taxon>Glossata</taxon>
        <taxon>Ditrysia</taxon>
        <taxon>Papilionoidea</taxon>
        <taxon>Papilionidae</taxon>
        <taxon>Parnassiinae</taxon>
        <taxon>Parnassini</taxon>
        <taxon>Parnassius</taxon>
        <taxon>Driopa</taxon>
    </lineage>
</organism>
<feature type="domain" description="Reverse transcriptase" evidence="1">
    <location>
        <begin position="1"/>
        <end position="82"/>
    </location>
</feature>
<gene>
    <name evidence="2" type="ORF">PARMNEM_LOCUS6841</name>
</gene>
<proteinExistence type="predicted"/>
<keyword evidence="3" id="KW-1185">Reference proteome</keyword>
<comment type="caution">
    <text evidence="2">The sequence shown here is derived from an EMBL/GenBank/DDBJ whole genome shotgun (WGS) entry which is preliminary data.</text>
</comment>
<sequence length="259" mass="30993">MYPHYSKYLTHLRFADDLVLLTEDHKELQYMLETLNEYSNSVGLEINIEKTKVMTNVTKLPVTLQSRNIEYVDEYTYLGHQISFSNGMDKEINRRITNTWKKYWSMRDIFKGTLPNKLKTKAMEVCLTPCLTYACQTWTLTKKQLNRIETTQRAIERSYLGIKLKDRIKNSEIRLRTQAKNIKKILLKSKWKWAGHLQRLKDDRWTKITTNWYPLGRKRKKGRPFKRWDDPIVKVAGRVWTRLARDRANWKVLEEAFTA</sequence>
<dbReference type="PROSITE" id="PS50878">
    <property type="entry name" value="RT_POL"/>
    <property type="match status" value="1"/>
</dbReference>
<dbReference type="PANTHER" id="PTHR47027">
    <property type="entry name" value="REVERSE TRANSCRIPTASE DOMAIN-CONTAINING PROTEIN"/>
    <property type="match status" value="1"/>
</dbReference>
<dbReference type="SUPFAM" id="SSF56672">
    <property type="entry name" value="DNA/RNA polymerases"/>
    <property type="match status" value="1"/>
</dbReference>
<name>A0AAV1KUJ9_9NEOP</name>
<reference evidence="2 3" key="1">
    <citation type="submission" date="2023-11" db="EMBL/GenBank/DDBJ databases">
        <authorList>
            <person name="Hedman E."/>
            <person name="Englund M."/>
            <person name="Stromberg M."/>
            <person name="Nyberg Akerstrom W."/>
            <person name="Nylinder S."/>
            <person name="Jareborg N."/>
            <person name="Kallberg Y."/>
            <person name="Kronander E."/>
        </authorList>
    </citation>
    <scope>NUCLEOTIDE SEQUENCE [LARGE SCALE GENOMIC DNA]</scope>
</reference>
<dbReference type="InterPro" id="IPR043502">
    <property type="entry name" value="DNA/RNA_pol_sf"/>
</dbReference>
<evidence type="ECO:0000313" key="2">
    <source>
        <dbReference type="EMBL" id="CAK1585807.1"/>
    </source>
</evidence>
<dbReference type="PANTHER" id="PTHR47027:SF20">
    <property type="entry name" value="REVERSE TRANSCRIPTASE-LIKE PROTEIN WITH RNA-DIRECTED DNA POLYMERASE DOMAIN"/>
    <property type="match status" value="1"/>
</dbReference>
<dbReference type="EMBL" id="CAVLGL010000080">
    <property type="protein sequence ID" value="CAK1585807.1"/>
    <property type="molecule type" value="Genomic_DNA"/>
</dbReference>
<dbReference type="GO" id="GO:0071897">
    <property type="term" value="P:DNA biosynthetic process"/>
    <property type="evidence" value="ECO:0007669"/>
    <property type="project" value="UniProtKB-ARBA"/>
</dbReference>
<protein>
    <recommendedName>
        <fullName evidence="1">Reverse transcriptase domain-containing protein</fullName>
    </recommendedName>
</protein>